<dbReference type="AlphaFoldDB" id="A0A5E4W417"/>
<dbReference type="InterPro" id="IPR036388">
    <property type="entry name" value="WH-like_DNA-bd_sf"/>
</dbReference>
<name>A0A5E4W417_9BURK</name>
<evidence type="ECO:0000256" key="3">
    <source>
        <dbReference type="ARBA" id="ARBA00023163"/>
    </source>
</evidence>
<keyword evidence="2" id="KW-0238">DNA-binding</keyword>
<dbReference type="SMART" id="SM00345">
    <property type="entry name" value="HTH_GNTR"/>
    <property type="match status" value="1"/>
</dbReference>
<evidence type="ECO:0000259" key="4">
    <source>
        <dbReference type="PROSITE" id="PS50949"/>
    </source>
</evidence>
<evidence type="ECO:0000313" key="6">
    <source>
        <dbReference type="Proteomes" id="UP000367825"/>
    </source>
</evidence>
<dbReference type="Gene3D" id="1.20.120.530">
    <property type="entry name" value="GntR ligand-binding domain-like"/>
    <property type="match status" value="1"/>
</dbReference>
<dbReference type="Gene3D" id="1.10.10.10">
    <property type="entry name" value="Winged helix-like DNA-binding domain superfamily/Winged helix DNA-binding domain"/>
    <property type="match status" value="1"/>
</dbReference>
<dbReference type="Pfam" id="PF07729">
    <property type="entry name" value="FCD"/>
    <property type="match status" value="1"/>
</dbReference>
<reference evidence="5 6" key="1">
    <citation type="submission" date="2019-08" db="EMBL/GenBank/DDBJ databases">
        <authorList>
            <person name="Peeters C."/>
        </authorList>
    </citation>
    <scope>NUCLEOTIDE SEQUENCE [LARGE SCALE GENOMIC DNA]</scope>
    <source>
        <strain evidence="5 6">LMG 31109</strain>
    </source>
</reference>
<dbReference type="SMART" id="SM00895">
    <property type="entry name" value="FCD"/>
    <property type="match status" value="1"/>
</dbReference>
<dbReference type="InterPro" id="IPR000524">
    <property type="entry name" value="Tscrpt_reg_HTH_GntR"/>
</dbReference>
<dbReference type="PROSITE" id="PS50949">
    <property type="entry name" value="HTH_GNTR"/>
    <property type="match status" value="1"/>
</dbReference>
<dbReference type="InterPro" id="IPR036390">
    <property type="entry name" value="WH_DNA-bd_sf"/>
</dbReference>
<dbReference type="RefSeq" id="WP_150556257.1">
    <property type="nucleotide sequence ID" value="NZ_CABPSC010000011.1"/>
</dbReference>
<organism evidence="5 6">
    <name type="scientific">Pandoraea nosoerga</name>
    <dbReference type="NCBI Taxonomy" id="2508296"/>
    <lineage>
        <taxon>Bacteria</taxon>
        <taxon>Pseudomonadati</taxon>
        <taxon>Pseudomonadota</taxon>
        <taxon>Betaproteobacteria</taxon>
        <taxon>Burkholderiales</taxon>
        <taxon>Burkholderiaceae</taxon>
        <taxon>Pandoraea</taxon>
    </lineage>
</organism>
<keyword evidence="6" id="KW-1185">Reference proteome</keyword>
<dbReference type="GO" id="GO:0003700">
    <property type="term" value="F:DNA-binding transcription factor activity"/>
    <property type="evidence" value="ECO:0007669"/>
    <property type="project" value="InterPro"/>
</dbReference>
<dbReference type="InterPro" id="IPR008920">
    <property type="entry name" value="TF_FadR/GntR_C"/>
</dbReference>
<protein>
    <submittedName>
        <fullName evidence="5">HTH-type transcriptional repressor RspR</fullName>
    </submittedName>
</protein>
<feature type="domain" description="HTH gntR-type" evidence="4">
    <location>
        <begin position="11"/>
        <end position="78"/>
    </location>
</feature>
<dbReference type="Proteomes" id="UP000367825">
    <property type="component" value="Unassembled WGS sequence"/>
</dbReference>
<dbReference type="SUPFAM" id="SSF48008">
    <property type="entry name" value="GntR ligand-binding domain-like"/>
    <property type="match status" value="1"/>
</dbReference>
<dbReference type="SUPFAM" id="SSF46785">
    <property type="entry name" value="Winged helix' DNA-binding domain"/>
    <property type="match status" value="1"/>
</dbReference>
<evidence type="ECO:0000256" key="2">
    <source>
        <dbReference type="ARBA" id="ARBA00023125"/>
    </source>
</evidence>
<evidence type="ECO:0000313" key="5">
    <source>
        <dbReference type="EMBL" id="VVE18000.1"/>
    </source>
</evidence>
<dbReference type="EMBL" id="CABPSC010000011">
    <property type="protein sequence ID" value="VVE18000.1"/>
    <property type="molecule type" value="Genomic_DNA"/>
</dbReference>
<evidence type="ECO:0000256" key="1">
    <source>
        <dbReference type="ARBA" id="ARBA00023015"/>
    </source>
</evidence>
<dbReference type="GO" id="GO:0003677">
    <property type="term" value="F:DNA binding"/>
    <property type="evidence" value="ECO:0007669"/>
    <property type="project" value="UniProtKB-KW"/>
</dbReference>
<dbReference type="Pfam" id="PF00392">
    <property type="entry name" value="GntR"/>
    <property type="match status" value="1"/>
</dbReference>
<dbReference type="PANTHER" id="PTHR43537:SF20">
    <property type="entry name" value="HTH-TYPE TRANSCRIPTIONAL REPRESSOR GLAR"/>
    <property type="match status" value="1"/>
</dbReference>
<accession>A0A5E4W417</accession>
<keyword evidence="3" id="KW-0804">Transcription</keyword>
<sequence>MTSNHELGGVASLTTKFTADLREQILFGQKKPNERLNLTSLRDEFGVSLSPIREGLAHLASEGFIVPVGQRGYRVAPVSVEQVKEIRDLRVDLELKGLRQSIEQGGEAWELAVMRNYRRLRNFENQPWDNAAVSTYEELNRLFHRSLLSGCNSPLLLRFTETLAGMADRYRRIFLKSFPPDVNAPREHNAIYEAALDHDVRTACAMLEKHISHISDNVLLALEKQPDAVTKRA</sequence>
<keyword evidence="1" id="KW-0805">Transcription regulation</keyword>
<gene>
    <name evidence="5" type="primary">rspR_2</name>
    <name evidence="5" type="ORF">PNO31109_02980</name>
</gene>
<dbReference type="PANTHER" id="PTHR43537">
    <property type="entry name" value="TRANSCRIPTIONAL REGULATOR, GNTR FAMILY"/>
    <property type="match status" value="1"/>
</dbReference>
<dbReference type="OrthoDB" id="9799812at2"/>
<proteinExistence type="predicted"/>
<dbReference type="InterPro" id="IPR011711">
    <property type="entry name" value="GntR_C"/>
</dbReference>